<evidence type="ECO:0000313" key="2">
    <source>
        <dbReference type="Proteomes" id="UP000282086"/>
    </source>
</evidence>
<protein>
    <submittedName>
        <fullName evidence="1">Uncharacterized protein</fullName>
    </submittedName>
</protein>
<gene>
    <name evidence="1" type="ORF">NCTC129_03384</name>
</gene>
<reference evidence="1 2" key="1">
    <citation type="submission" date="2018-12" db="EMBL/GenBank/DDBJ databases">
        <authorList>
            <consortium name="Pathogen Informatics"/>
        </authorList>
    </citation>
    <scope>NUCLEOTIDE SEQUENCE [LARGE SCALE GENOMIC DNA]</scope>
    <source>
        <strain evidence="1 2">NCTC129</strain>
    </source>
</reference>
<accession>A0A447N1P2</accession>
<dbReference type="AlphaFoldDB" id="A0A447N1P2"/>
<proteinExistence type="predicted"/>
<sequence>MTAAEPLTPIAGVELIVSPLLTMAFQLACSSAANSKMQKTERVIASGVVERVVIKT</sequence>
<dbReference type="Proteomes" id="UP000282086">
    <property type="component" value="Chromosome"/>
</dbReference>
<name>A0A447N1P2_SALET</name>
<organism evidence="1 2">
    <name type="scientific">Salmonella enterica I</name>
    <dbReference type="NCBI Taxonomy" id="59201"/>
    <lineage>
        <taxon>Bacteria</taxon>
        <taxon>Pseudomonadati</taxon>
        <taxon>Pseudomonadota</taxon>
        <taxon>Gammaproteobacteria</taxon>
        <taxon>Enterobacterales</taxon>
        <taxon>Enterobacteriaceae</taxon>
        <taxon>Salmonella</taxon>
    </lineage>
</organism>
<dbReference type="EMBL" id="LR134140">
    <property type="protein sequence ID" value="VDZ97172.1"/>
    <property type="molecule type" value="Genomic_DNA"/>
</dbReference>
<evidence type="ECO:0000313" key="1">
    <source>
        <dbReference type="EMBL" id="VDZ97172.1"/>
    </source>
</evidence>